<protein>
    <submittedName>
        <fullName evidence="1">Uncharacterized protein</fullName>
    </submittedName>
</protein>
<reference evidence="1" key="1">
    <citation type="journal article" date="2018" name="Genome Res.">
        <title>The genomic architecture and molecular evolution of ant odorant receptors.</title>
        <authorList>
            <person name="McKenzie S.K."/>
            <person name="Kronauer D.J.C."/>
        </authorList>
    </citation>
    <scope>NUCLEOTIDE SEQUENCE [LARGE SCALE GENOMIC DNA]</scope>
    <source>
        <strain evidence="1">Clonal line C1</strain>
    </source>
</reference>
<reference evidence="1" key="2">
    <citation type="submission" date="2018-07" db="EMBL/GenBank/DDBJ databases">
        <authorList>
            <person name="Mckenzie S.K."/>
            <person name="Kronauer D.J.C."/>
        </authorList>
    </citation>
    <scope>NUCLEOTIDE SEQUENCE</scope>
    <source>
        <strain evidence="1">Clonal line C1</strain>
    </source>
</reference>
<comment type="caution">
    <text evidence="1">The sequence shown here is derived from an EMBL/GenBank/DDBJ whole genome shotgun (WGS) entry which is preliminary data.</text>
</comment>
<name>A0A3L8E5S2_OOCBI</name>
<gene>
    <name evidence="1" type="ORF">DMN91_000988</name>
</gene>
<organism evidence="1">
    <name type="scientific">Ooceraea biroi</name>
    <name type="common">Clonal raider ant</name>
    <name type="synonym">Cerapachys biroi</name>
    <dbReference type="NCBI Taxonomy" id="2015173"/>
    <lineage>
        <taxon>Eukaryota</taxon>
        <taxon>Metazoa</taxon>
        <taxon>Ecdysozoa</taxon>
        <taxon>Arthropoda</taxon>
        <taxon>Hexapoda</taxon>
        <taxon>Insecta</taxon>
        <taxon>Pterygota</taxon>
        <taxon>Neoptera</taxon>
        <taxon>Endopterygota</taxon>
        <taxon>Hymenoptera</taxon>
        <taxon>Apocrita</taxon>
        <taxon>Aculeata</taxon>
        <taxon>Formicoidea</taxon>
        <taxon>Formicidae</taxon>
        <taxon>Dorylinae</taxon>
        <taxon>Ooceraea</taxon>
    </lineage>
</organism>
<dbReference type="EMBL" id="QOIP01000001">
    <property type="protein sequence ID" value="RLU27188.1"/>
    <property type="molecule type" value="Genomic_DNA"/>
</dbReference>
<proteinExistence type="predicted"/>
<sequence length="134" mass="15363">MIYIDSRDFPANRRRLWVSDISYIQTDDIDDLDEGILFLGVNSFIVRKATGQEMIQSAIGWTRAMTIGERTASFLEERFRVLSRTDLQEERDITDDNASFLLFVSSSTRLGIVPMSLSGVVHNTEKIVRISREE</sequence>
<dbReference type="AlphaFoldDB" id="A0A3L8E5S2"/>
<evidence type="ECO:0000313" key="1">
    <source>
        <dbReference type="EMBL" id="RLU27188.1"/>
    </source>
</evidence>
<accession>A0A3L8E5S2</accession>
<dbReference type="Proteomes" id="UP000279307">
    <property type="component" value="Chromosome 1"/>
</dbReference>